<keyword evidence="6" id="KW-1185">Reference proteome</keyword>
<feature type="chain" id="PRO_5019827633" evidence="4">
    <location>
        <begin position="21"/>
        <end position="154"/>
    </location>
</feature>
<dbReference type="EMBL" id="RCCI01000007">
    <property type="protein sequence ID" value="RLJ62656.1"/>
    <property type="molecule type" value="Genomic_DNA"/>
</dbReference>
<keyword evidence="4" id="KW-0732">Signal</keyword>
<gene>
    <name evidence="5" type="ORF">DFR35_2469</name>
</gene>
<dbReference type="PROSITE" id="PS50293">
    <property type="entry name" value="TPR_REGION"/>
    <property type="match status" value="1"/>
</dbReference>
<dbReference type="Pfam" id="PF07719">
    <property type="entry name" value="TPR_2"/>
    <property type="match status" value="1"/>
</dbReference>
<dbReference type="Proteomes" id="UP000268908">
    <property type="component" value="Unassembled WGS sequence"/>
</dbReference>
<evidence type="ECO:0000313" key="6">
    <source>
        <dbReference type="Proteomes" id="UP000268908"/>
    </source>
</evidence>
<dbReference type="InterPro" id="IPR011990">
    <property type="entry name" value="TPR-like_helical_dom_sf"/>
</dbReference>
<reference evidence="5 6" key="1">
    <citation type="submission" date="2018-10" db="EMBL/GenBank/DDBJ databases">
        <title>Genomic Encyclopedia of Type Strains, Phase IV (KMG-IV): sequencing the most valuable type-strain genomes for metagenomic binning, comparative biology and taxonomic classification.</title>
        <authorList>
            <person name="Goeker M."/>
        </authorList>
    </citation>
    <scope>NUCLEOTIDE SEQUENCE [LARGE SCALE GENOMIC DNA]</scope>
    <source>
        <strain evidence="5 6">DSM 26916</strain>
    </source>
</reference>
<feature type="repeat" description="TPR" evidence="3">
    <location>
        <begin position="67"/>
        <end position="100"/>
    </location>
</feature>
<accession>A0A497XAI7</accession>
<protein>
    <submittedName>
        <fullName evidence="5">Tetratricopeptide repeat protein</fullName>
    </submittedName>
</protein>
<sequence>MQLLTALFLALALNAAPAFADGDSWSSPPTAIESADYAAGKRAAEARDWKSAIDAFGRVVAKEPGNAGAYNYLAFAYRKSGNLDLAFKNYREALRLDPKHRGAHEYIGEAYLMAGNVAKAEEHLKILDGLCRFGCPEYDDLKKAIADHKAKPPR</sequence>
<evidence type="ECO:0000313" key="5">
    <source>
        <dbReference type="EMBL" id="RLJ62656.1"/>
    </source>
</evidence>
<dbReference type="RefSeq" id="WP_121242872.1">
    <property type="nucleotide sequence ID" value="NZ_BHVV01000008.1"/>
</dbReference>
<organism evidence="5 6">
    <name type="scientific">Sulfurisoma sediminicola</name>
    <dbReference type="NCBI Taxonomy" id="1381557"/>
    <lineage>
        <taxon>Bacteria</taxon>
        <taxon>Pseudomonadati</taxon>
        <taxon>Pseudomonadota</taxon>
        <taxon>Betaproteobacteria</taxon>
        <taxon>Nitrosomonadales</taxon>
        <taxon>Sterolibacteriaceae</taxon>
        <taxon>Sulfurisoma</taxon>
    </lineage>
</organism>
<name>A0A497XAI7_9PROT</name>
<dbReference type="AlphaFoldDB" id="A0A497XAI7"/>
<dbReference type="SMART" id="SM00028">
    <property type="entry name" value="TPR"/>
    <property type="match status" value="1"/>
</dbReference>
<evidence type="ECO:0000256" key="1">
    <source>
        <dbReference type="ARBA" id="ARBA00022737"/>
    </source>
</evidence>
<keyword evidence="1" id="KW-0677">Repeat</keyword>
<evidence type="ECO:0000256" key="3">
    <source>
        <dbReference type="PROSITE-ProRule" id="PRU00339"/>
    </source>
</evidence>
<dbReference type="PROSITE" id="PS50005">
    <property type="entry name" value="TPR"/>
    <property type="match status" value="1"/>
</dbReference>
<dbReference type="InterPro" id="IPR013105">
    <property type="entry name" value="TPR_2"/>
</dbReference>
<evidence type="ECO:0000256" key="4">
    <source>
        <dbReference type="SAM" id="SignalP"/>
    </source>
</evidence>
<comment type="caution">
    <text evidence="5">The sequence shown here is derived from an EMBL/GenBank/DDBJ whole genome shotgun (WGS) entry which is preliminary data.</text>
</comment>
<dbReference type="SUPFAM" id="SSF48452">
    <property type="entry name" value="TPR-like"/>
    <property type="match status" value="1"/>
</dbReference>
<evidence type="ECO:0000256" key="2">
    <source>
        <dbReference type="ARBA" id="ARBA00022803"/>
    </source>
</evidence>
<dbReference type="InterPro" id="IPR019734">
    <property type="entry name" value="TPR_rpt"/>
</dbReference>
<dbReference type="OrthoDB" id="8592798at2"/>
<proteinExistence type="predicted"/>
<feature type="signal peptide" evidence="4">
    <location>
        <begin position="1"/>
        <end position="20"/>
    </location>
</feature>
<keyword evidence="2 3" id="KW-0802">TPR repeat</keyword>
<dbReference type="Gene3D" id="1.25.40.10">
    <property type="entry name" value="Tetratricopeptide repeat domain"/>
    <property type="match status" value="1"/>
</dbReference>